<dbReference type="InterPro" id="IPR011284">
    <property type="entry name" value="3oxo_ACP_reduc"/>
</dbReference>
<dbReference type="NCBIfam" id="NF005559">
    <property type="entry name" value="PRK07231.1"/>
    <property type="match status" value="1"/>
</dbReference>
<evidence type="ECO:0000313" key="12">
    <source>
        <dbReference type="EMBL" id="SHK00571.1"/>
    </source>
</evidence>
<comment type="similarity">
    <text evidence="2 10">Belongs to the short-chain dehydrogenases/reductases (SDR) family.</text>
</comment>
<evidence type="ECO:0000256" key="4">
    <source>
        <dbReference type="ARBA" id="ARBA00022857"/>
    </source>
</evidence>
<dbReference type="Gene3D" id="3.40.50.720">
    <property type="entry name" value="NAD(P)-binding Rossmann-like Domain"/>
    <property type="match status" value="1"/>
</dbReference>
<keyword evidence="5 10" id="KW-0560">Oxidoreductase</keyword>
<evidence type="ECO:0000256" key="10">
    <source>
        <dbReference type="RuleBase" id="RU366074"/>
    </source>
</evidence>
<dbReference type="SUPFAM" id="SSF51735">
    <property type="entry name" value="NAD(P)-binding Rossmann-fold domains"/>
    <property type="match status" value="1"/>
</dbReference>
<dbReference type="AlphaFoldDB" id="A0A1M6NY59"/>
<evidence type="ECO:0000256" key="5">
    <source>
        <dbReference type="ARBA" id="ARBA00023002"/>
    </source>
</evidence>
<comment type="pathway">
    <text evidence="1 10">Lipid metabolism; fatty acid biosynthesis.</text>
</comment>
<dbReference type="PRINTS" id="PR00080">
    <property type="entry name" value="SDRFAMILY"/>
</dbReference>
<evidence type="ECO:0000313" key="13">
    <source>
        <dbReference type="Proteomes" id="UP000184386"/>
    </source>
</evidence>
<organism evidence="12 13">
    <name type="scientific">Anaerocolumna jejuensis DSM 15929</name>
    <dbReference type="NCBI Taxonomy" id="1121322"/>
    <lineage>
        <taxon>Bacteria</taxon>
        <taxon>Bacillati</taxon>
        <taxon>Bacillota</taxon>
        <taxon>Clostridia</taxon>
        <taxon>Lachnospirales</taxon>
        <taxon>Lachnospiraceae</taxon>
        <taxon>Anaerocolumna</taxon>
    </lineage>
</organism>
<evidence type="ECO:0000256" key="9">
    <source>
        <dbReference type="PIRSR" id="PIRSR611284-2"/>
    </source>
</evidence>
<comment type="catalytic activity">
    <reaction evidence="7 10">
        <text>a (3R)-hydroxyacyl-[ACP] + NADP(+) = a 3-oxoacyl-[ACP] + NADPH + H(+)</text>
        <dbReference type="Rhea" id="RHEA:17397"/>
        <dbReference type="Rhea" id="RHEA-COMP:9916"/>
        <dbReference type="Rhea" id="RHEA-COMP:9945"/>
        <dbReference type="ChEBI" id="CHEBI:15378"/>
        <dbReference type="ChEBI" id="CHEBI:57783"/>
        <dbReference type="ChEBI" id="CHEBI:58349"/>
        <dbReference type="ChEBI" id="CHEBI:78776"/>
        <dbReference type="ChEBI" id="CHEBI:78827"/>
        <dbReference type="EC" id="1.1.1.100"/>
    </reaction>
</comment>
<dbReference type="STRING" id="1121322.SAMN02745136_01508"/>
<evidence type="ECO:0000256" key="3">
    <source>
        <dbReference type="ARBA" id="ARBA00012948"/>
    </source>
</evidence>
<dbReference type="Proteomes" id="UP000184386">
    <property type="component" value="Unassembled WGS sequence"/>
</dbReference>
<dbReference type="FunFam" id="3.40.50.720:FF:000115">
    <property type="entry name" value="3-oxoacyl-[acyl-carrier-protein] reductase FabG"/>
    <property type="match status" value="1"/>
</dbReference>
<keyword evidence="13" id="KW-1185">Reference proteome</keyword>
<dbReference type="SMART" id="SM00822">
    <property type="entry name" value="PKS_KR"/>
    <property type="match status" value="1"/>
</dbReference>
<keyword evidence="4 9" id="KW-0521">NADP</keyword>
<evidence type="ECO:0000256" key="2">
    <source>
        <dbReference type="ARBA" id="ARBA00006484"/>
    </source>
</evidence>
<dbReference type="NCBIfam" id="NF009464">
    <property type="entry name" value="PRK12824.1"/>
    <property type="match status" value="1"/>
</dbReference>
<dbReference type="InterPro" id="IPR057326">
    <property type="entry name" value="KR_dom"/>
</dbReference>
<reference evidence="12 13" key="1">
    <citation type="submission" date="2016-11" db="EMBL/GenBank/DDBJ databases">
        <authorList>
            <person name="Jaros S."/>
            <person name="Januszkiewicz K."/>
            <person name="Wedrychowicz H."/>
        </authorList>
    </citation>
    <scope>NUCLEOTIDE SEQUENCE [LARGE SCALE GENOMIC DNA]</scope>
    <source>
        <strain evidence="12 13">DSM 15929</strain>
    </source>
</reference>
<dbReference type="EMBL" id="FRAC01000008">
    <property type="protein sequence ID" value="SHK00571.1"/>
    <property type="molecule type" value="Genomic_DNA"/>
</dbReference>
<dbReference type="GO" id="GO:0004316">
    <property type="term" value="F:3-oxoacyl-[acyl-carrier-protein] reductase (NADPH) activity"/>
    <property type="evidence" value="ECO:0007669"/>
    <property type="project" value="UniProtKB-UniRule"/>
</dbReference>
<feature type="binding site" evidence="9">
    <location>
        <position position="89"/>
    </location>
    <ligand>
        <name>NADP(+)</name>
        <dbReference type="ChEBI" id="CHEBI:58349"/>
    </ligand>
</feature>
<dbReference type="UniPathway" id="UPA00094"/>
<dbReference type="NCBIfam" id="NF009466">
    <property type="entry name" value="PRK12826.1-2"/>
    <property type="match status" value="1"/>
</dbReference>
<dbReference type="InterPro" id="IPR002347">
    <property type="entry name" value="SDR_fam"/>
</dbReference>
<keyword evidence="6" id="KW-0753">Steroid metabolism</keyword>
<evidence type="ECO:0000256" key="6">
    <source>
        <dbReference type="ARBA" id="ARBA00023221"/>
    </source>
</evidence>
<keyword evidence="10" id="KW-0275">Fatty acid biosynthesis</keyword>
<feature type="domain" description="Ketoreductase" evidence="11">
    <location>
        <begin position="5"/>
        <end position="185"/>
    </location>
</feature>
<dbReference type="NCBIfam" id="TIGR01830">
    <property type="entry name" value="3oxo_ACP_reduc"/>
    <property type="match status" value="1"/>
</dbReference>
<dbReference type="PANTHER" id="PTHR42879:SF2">
    <property type="entry name" value="3-OXOACYL-[ACYL-CARRIER-PROTEIN] REDUCTASE FABG"/>
    <property type="match status" value="1"/>
</dbReference>
<evidence type="ECO:0000256" key="8">
    <source>
        <dbReference type="PIRSR" id="PIRSR611284-1"/>
    </source>
</evidence>
<dbReference type="PRINTS" id="PR00081">
    <property type="entry name" value="GDHRDH"/>
</dbReference>
<dbReference type="PROSITE" id="PS00061">
    <property type="entry name" value="ADH_SHORT"/>
    <property type="match status" value="1"/>
</dbReference>
<protein>
    <recommendedName>
        <fullName evidence="3 10">3-oxoacyl-[acyl-carrier-protein] reductase</fullName>
        <ecNumber evidence="3 10">1.1.1.100</ecNumber>
    </recommendedName>
</protein>
<feature type="active site" description="Proton acceptor" evidence="8">
    <location>
        <position position="154"/>
    </location>
</feature>
<dbReference type="CDD" id="cd05333">
    <property type="entry name" value="BKR_SDR_c"/>
    <property type="match status" value="1"/>
</dbReference>
<dbReference type="InterPro" id="IPR050259">
    <property type="entry name" value="SDR"/>
</dbReference>
<accession>A0A1M6NY59</accession>
<keyword evidence="10" id="KW-0276">Fatty acid metabolism</keyword>
<dbReference type="EC" id="1.1.1.100" evidence="3 10"/>
<sequence length="246" mass="26909">MSDITTAIVTGGVRGIGKAAAIALAKADRKVIVTYRSSREKAEEFQKEMNDAGYELSAVRCDMKDFTQCEALTGYAMEKYGRIDILVNNAGVTEDRLIRNMTVEDFDTVIDINLKGTFYMTKLVSKQMMKQRKGRIINLSSIAGITGIAGQANYAASKAGIIGFTKSAAKEFAYRNITVNAIAPGFIETDMNDRLPLQIRESALEEIPLRRFGAPEEVADLIVFLASEKAAYITGQVIHVDGGMVM</sequence>
<dbReference type="InterPro" id="IPR036291">
    <property type="entry name" value="NAD(P)-bd_dom_sf"/>
</dbReference>
<keyword evidence="10" id="KW-0444">Lipid biosynthesis</keyword>
<dbReference type="RefSeq" id="WP_073274403.1">
    <property type="nucleotide sequence ID" value="NZ_FRAC01000008.1"/>
</dbReference>
<dbReference type="OrthoDB" id="9803333at2"/>
<comment type="function">
    <text evidence="10">Catalyzes the NADPH-dependent reduction of beta-ketoacyl-ACP substrates to beta-hydroxyacyl-ACP products, the first reductive step in the elongation cycle of fatty acid biosynthesis.</text>
</comment>
<evidence type="ECO:0000259" key="11">
    <source>
        <dbReference type="SMART" id="SM00822"/>
    </source>
</evidence>
<gene>
    <name evidence="12" type="ORF">SAMN02745136_01508</name>
</gene>
<dbReference type="GO" id="GO:0006633">
    <property type="term" value="P:fatty acid biosynthetic process"/>
    <property type="evidence" value="ECO:0007669"/>
    <property type="project" value="UniProtKB-UniPathway"/>
</dbReference>
<dbReference type="GO" id="GO:0051287">
    <property type="term" value="F:NAD binding"/>
    <property type="evidence" value="ECO:0007669"/>
    <property type="project" value="UniProtKB-UniRule"/>
</dbReference>
<dbReference type="GO" id="GO:0008202">
    <property type="term" value="P:steroid metabolic process"/>
    <property type="evidence" value="ECO:0007669"/>
    <property type="project" value="UniProtKB-KW"/>
</dbReference>
<comment type="subunit">
    <text evidence="10">Homotetramer.</text>
</comment>
<dbReference type="PANTHER" id="PTHR42879">
    <property type="entry name" value="3-OXOACYL-(ACYL-CARRIER-PROTEIN) REDUCTASE"/>
    <property type="match status" value="1"/>
</dbReference>
<dbReference type="Pfam" id="PF13561">
    <property type="entry name" value="adh_short_C2"/>
    <property type="match status" value="1"/>
</dbReference>
<name>A0A1M6NY59_9FIRM</name>
<dbReference type="InterPro" id="IPR020904">
    <property type="entry name" value="Sc_DH/Rdtase_CS"/>
</dbReference>
<feature type="binding site" evidence="9">
    <location>
        <position position="187"/>
    </location>
    <ligand>
        <name>NADP(+)</name>
        <dbReference type="ChEBI" id="CHEBI:58349"/>
    </ligand>
</feature>
<evidence type="ECO:0000256" key="7">
    <source>
        <dbReference type="ARBA" id="ARBA00048508"/>
    </source>
</evidence>
<feature type="binding site" evidence="9">
    <location>
        <begin position="11"/>
        <end position="14"/>
    </location>
    <ligand>
        <name>NADP(+)</name>
        <dbReference type="ChEBI" id="CHEBI:58349"/>
    </ligand>
</feature>
<evidence type="ECO:0000256" key="1">
    <source>
        <dbReference type="ARBA" id="ARBA00005194"/>
    </source>
</evidence>
<keyword evidence="10" id="KW-0443">Lipid metabolism</keyword>
<proteinExistence type="inferred from homology"/>
<feature type="binding site" evidence="9">
    <location>
        <begin position="154"/>
        <end position="158"/>
    </location>
    <ligand>
        <name>NADP(+)</name>
        <dbReference type="ChEBI" id="CHEBI:58349"/>
    </ligand>
</feature>